<dbReference type="STRING" id="471704.A0A195EDP2"/>
<feature type="region of interest" description="Disordered" evidence="5">
    <location>
        <begin position="512"/>
        <end position="545"/>
    </location>
</feature>
<dbReference type="AlphaFoldDB" id="A0A195EDP2"/>
<dbReference type="InterPro" id="IPR004088">
    <property type="entry name" value="KH_dom_type_1"/>
</dbReference>
<dbReference type="KEGG" id="tcz:108758782"/>
<keyword evidence="2" id="KW-0677">Repeat</keyword>
<evidence type="ECO:0000256" key="2">
    <source>
        <dbReference type="ARBA" id="ARBA00022737"/>
    </source>
</evidence>
<dbReference type="PROSITE" id="PS50084">
    <property type="entry name" value="KH_TYPE_1"/>
    <property type="match status" value="4"/>
</dbReference>
<dbReference type="CDD" id="cd22399">
    <property type="entry name" value="KH-I_FUBP_rpt4"/>
    <property type="match status" value="1"/>
</dbReference>
<dbReference type="OrthoDB" id="5204190at2759"/>
<organism evidence="7 8">
    <name type="scientific">Trachymyrmex cornetzi</name>
    <dbReference type="NCBI Taxonomy" id="471704"/>
    <lineage>
        <taxon>Eukaryota</taxon>
        <taxon>Metazoa</taxon>
        <taxon>Ecdysozoa</taxon>
        <taxon>Arthropoda</taxon>
        <taxon>Hexapoda</taxon>
        <taxon>Insecta</taxon>
        <taxon>Pterygota</taxon>
        <taxon>Neoptera</taxon>
        <taxon>Endopterygota</taxon>
        <taxon>Hymenoptera</taxon>
        <taxon>Apocrita</taxon>
        <taxon>Aculeata</taxon>
        <taxon>Formicoidea</taxon>
        <taxon>Formicidae</taxon>
        <taxon>Myrmicinae</taxon>
        <taxon>Trachymyrmex</taxon>
    </lineage>
</organism>
<dbReference type="GO" id="GO:0003723">
    <property type="term" value="F:RNA binding"/>
    <property type="evidence" value="ECO:0007669"/>
    <property type="project" value="UniProtKB-UniRule"/>
</dbReference>
<accession>A0A195EDP2</accession>
<feature type="region of interest" description="Disordered" evidence="5">
    <location>
        <begin position="31"/>
        <end position="59"/>
    </location>
</feature>
<keyword evidence="4" id="KW-0694">RNA-binding</keyword>
<dbReference type="GO" id="GO:0006355">
    <property type="term" value="P:regulation of DNA-templated transcription"/>
    <property type="evidence" value="ECO:0007669"/>
    <property type="project" value="InterPro"/>
</dbReference>
<evidence type="ECO:0000256" key="3">
    <source>
        <dbReference type="ARBA" id="ARBA00023242"/>
    </source>
</evidence>
<dbReference type="InterPro" id="IPR015096">
    <property type="entry name" value="FUBP_C"/>
</dbReference>
<keyword evidence="8" id="KW-1185">Reference proteome</keyword>
<dbReference type="SUPFAM" id="SSF54791">
    <property type="entry name" value="Eukaryotic type KH-domain (KH-domain type I)"/>
    <property type="match status" value="4"/>
</dbReference>
<feature type="region of interest" description="Disordered" evidence="5">
    <location>
        <begin position="668"/>
        <end position="737"/>
    </location>
</feature>
<proteinExistence type="predicted"/>
<dbReference type="InterPro" id="IPR036612">
    <property type="entry name" value="KH_dom_type_1_sf"/>
</dbReference>
<dbReference type="Pfam" id="PF00013">
    <property type="entry name" value="KH_1"/>
    <property type="match status" value="4"/>
</dbReference>
<evidence type="ECO:0000313" key="7">
    <source>
        <dbReference type="EMBL" id="KYN22927.1"/>
    </source>
</evidence>
<dbReference type="CDD" id="cd22396">
    <property type="entry name" value="KH-I_FUBP_rpt1"/>
    <property type="match status" value="1"/>
</dbReference>
<dbReference type="Proteomes" id="UP000078492">
    <property type="component" value="Unassembled WGS sequence"/>
</dbReference>
<sequence>MSDYSAVAPPQNFSQSTAFAAALQRAKQIAAKINPGGAQNNQDSKLKRPLEDSSEPEAKKMASLVADPLIGIRGGPAGNSIGDSSGQGARPPSSNPLCSMCNEDIRVPDKMVGLIIGRGGEQITRLQTETGCKIQMAPESGGLPERVCTLTGSREAVNRAKELVLSIVNQRSRSEGIGEMNMSGNGGGGMMGHPGFVEIMIPGPKVGLIIGKGGETIKQLQEKSGAKMVVIQEGPSQEQEKPLRITGDPQKVEYAKQLVYELIAEKEIQMFHRGGRGATERTGNYSNDTGFNHGPANSDGVEVLVPRAAVGVVIGKGGDMIKKIQAESGAKVQFQQGREEGPGDRKCLLSGKHQAVEQARQRIQELIDSVMRRDDGRNNMGGRGGGGGGGGPRGNGFGGNRNPNEYGTWDRRQGGPMQDKIETTFTVPSSKCGIIIGKGGETIKQINQQTGAHCELDRRNQSNENEKIFIIRGNPEQVEHAKRIFSEKLGMGPAGSSYTAAQGAVGYNPNWNTGYQAWPNQPQSTDGNNPNQAPVQVNPQTGQPDYSAQWAEYYRSLGMHREADMIEQQAKQGKQDHNQQGGNSQNQSNPTTTGTPGPNQQPQQQAQQQQQAGAAQNGGQADYSVQWAEYYRSIGKIKEAEAIEAQMKAGKLGMQGNQMAQQQMQTLQGQSAGPPGTTPNAFPQAYGSYPTMNAGSAPTGYYAANTGSNSQPQTGQQNPSFPTGYQNYPYTQSTSEN</sequence>
<dbReference type="Pfam" id="PF09005">
    <property type="entry name" value="FUBP_C"/>
    <property type="match status" value="2"/>
</dbReference>
<feature type="compositionally biased region" description="Low complexity" evidence="5">
    <location>
        <begin position="528"/>
        <end position="540"/>
    </location>
</feature>
<evidence type="ECO:0000259" key="6">
    <source>
        <dbReference type="SMART" id="SM00322"/>
    </source>
</evidence>
<feature type="domain" description="K Homology" evidence="6">
    <location>
        <begin position="419"/>
        <end position="490"/>
    </location>
</feature>
<feature type="compositionally biased region" description="Basic and acidic residues" evidence="5">
    <location>
        <begin position="44"/>
        <end position="59"/>
    </location>
</feature>
<feature type="compositionally biased region" description="Polar residues" evidence="5">
    <location>
        <begin position="705"/>
        <end position="737"/>
    </location>
</feature>
<feature type="region of interest" description="Disordered" evidence="5">
    <location>
        <begin position="567"/>
        <end position="618"/>
    </location>
</feature>
<feature type="domain" description="K Homology" evidence="6">
    <location>
        <begin position="297"/>
        <end position="368"/>
    </location>
</feature>
<name>A0A195EDP2_9HYME</name>
<feature type="region of interest" description="Disordered" evidence="5">
    <location>
        <begin position="373"/>
        <end position="413"/>
    </location>
</feature>
<evidence type="ECO:0000256" key="5">
    <source>
        <dbReference type="SAM" id="MobiDB-lite"/>
    </source>
</evidence>
<reference evidence="7 8" key="1">
    <citation type="submission" date="2015-09" db="EMBL/GenBank/DDBJ databases">
        <title>Trachymyrmex cornetzi WGS genome.</title>
        <authorList>
            <person name="Nygaard S."/>
            <person name="Hu H."/>
            <person name="Boomsma J."/>
            <person name="Zhang G."/>
        </authorList>
    </citation>
    <scope>NUCLEOTIDE SEQUENCE [LARGE SCALE GENOMIC DNA]</scope>
    <source>
        <strain evidence="7">Tcor2-1</strain>
        <tissue evidence="7">Whole body</tissue>
    </source>
</reference>
<keyword evidence="3" id="KW-0539">Nucleus</keyword>
<dbReference type="CDD" id="cd22398">
    <property type="entry name" value="KH-I_FUBP_rpt3"/>
    <property type="match status" value="1"/>
</dbReference>
<dbReference type="SMART" id="SM00322">
    <property type="entry name" value="KH"/>
    <property type="match status" value="4"/>
</dbReference>
<feature type="domain" description="K Homology" evidence="6">
    <location>
        <begin position="99"/>
        <end position="169"/>
    </location>
</feature>
<feature type="region of interest" description="Disordered" evidence="5">
    <location>
        <begin position="75"/>
        <end position="97"/>
    </location>
</feature>
<dbReference type="GO" id="GO:0005634">
    <property type="term" value="C:nucleus"/>
    <property type="evidence" value="ECO:0007669"/>
    <property type="project" value="UniProtKB-SubCell"/>
</dbReference>
<feature type="compositionally biased region" description="Gly residues" evidence="5">
    <location>
        <begin position="379"/>
        <end position="399"/>
    </location>
</feature>
<evidence type="ECO:0000313" key="8">
    <source>
        <dbReference type="Proteomes" id="UP000078492"/>
    </source>
</evidence>
<comment type="subcellular location">
    <subcellularLocation>
        <location evidence="1">Nucleus</location>
    </subcellularLocation>
</comment>
<dbReference type="InterPro" id="IPR004087">
    <property type="entry name" value="KH_dom"/>
</dbReference>
<protein>
    <submittedName>
        <fullName evidence="7">Far upstream element-binding protein 1</fullName>
    </submittedName>
</protein>
<gene>
    <name evidence="7" type="ORF">ALC57_04710</name>
</gene>
<dbReference type="CDD" id="cd22397">
    <property type="entry name" value="KH-I_FUBP_rpt2"/>
    <property type="match status" value="1"/>
</dbReference>
<evidence type="ECO:0000256" key="4">
    <source>
        <dbReference type="PROSITE-ProRule" id="PRU00117"/>
    </source>
</evidence>
<feature type="compositionally biased region" description="Low complexity" evidence="5">
    <location>
        <begin position="578"/>
        <end position="618"/>
    </location>
</feature>
<dbReference type="EMBL" id="KQ979074">
    <property type="protein sequence ID" value="KYN22927.1"/>
    <property type="molecule type" value="Genomic_DNA"/>
</dbReference>
<evidence type="ECO:0000256" key="1">
    <source>
        <dbReference type="ARBA" id="ARBA00004123"/>
    </source>
</evidence>
<feature type="domain" description="K Homology" evidence="6">
    <location>
        <begin position="193"/>
        <end position="264"/>
    </location>
</feature>
<feature type="compositionally biased region" description="Polar residues" evidence="5">
    <location>
        <begin position="512"/>
        <end position="527"/>
    </location>
</feature>
<dbReference type="Gene3D" id="3.30.1370.10">
    <property type="entry name" value="K Homology domain, type 1"/>
    <property type="match status" value="4"/>
</dbReference>
<dbReference type="PANTHER" id="PTHR10288">
    <property type="entry name" value="KH DOMAIN CONTAINING RNA BINDING PROTEIN"/>
    <property type="match status" value="1"/>
</dbReference>